<dbReference type="Proteomes" id="UP000885779">
    <property type="component" value="Unassembled WGS sequence"/>
</dbReference>
<sequence length="211" mass="23522">MPQEDPYSNSARNYDRFVEPFNGILRKIALKLTAELEPGSLLEIGCGTGTNLQLFSQKGWKVTGIDLSPAMLFEAKKKLGDQAVLTLGDGSVLPFETDTFDLTLAMLTLHEMPPALRPKVLAEISRVVKTGGHILLIDFHPGPFAFFKGWYYRAVIFFFERVAGGEHYQNFRDFMWRKGLSALIGASGLSILKEKIVGGGNIGFYFLRVTR</sequence>
<organism evidence="2">
    <name type="scientific">Caldithrix abyssi</name>
    <dbReference type="NCBI Taxonomy" id="187145"/>
    <lineage>
        <taxon>Bacteria</taxon>
        <taxon>Pseudomonadati</taxon>
        <taxon>Calditrichota</taxon>
        <taxon>Calditrichia</taxon>
        <taxon>Calditrichales</taxon>
        <taxon>Calditrichaceae</taxon>
        <taxon>Caldithrix</taxon>
    </lineage>
</organism>
<dbReference type="InterPro" id="IPR050508">
    <property type="entry name" value="Methyltransf_Superfamily"/>
</dbReference>
<keyword evidence="2" id="KW-0489">Methyltransferase</keyword>
<accession>A0A7V4U070</accession>
<reference evidence="2" key="1">
    <citation type="journal article" date="2020" name="mSystems">
        <title>Genome- and Community-Level Interaction Insights into Carbon Utilization and Element Cycling Functions of Hydrothermarchaeota in Hydrothermal Sediment.</title>
        <authorList>
            <person name="Zhou Z."/>
            <person name="Liu Y."/>
            <person name="Xu W."/>
            <person name="Pan J."/>
            <person name="Luo Z.H."/>
            <person name="Li M."/>
        </authorList>
    </citation>
    <scope>NUCLEOTIDE SEQUENCE [LARGE SCALE GENOMIC DNA]</scope>
    <source>
        <strain evidence="2">HyVt-577</strain>
    </source>
</reference>
<dbReference type="SUPFAM" id="SSF53335">
    <property type="entry name" value="S-adenosyl-L-methionine-dependent methyltransferases"/>
    <property type="match status" value="1"/>
</dbReference>
<dbReference type="GO" id="GO:0008757">
    <property type="term" value="F:S-adenosylmethionine-dependent methyltransferase activity"/>
    <property type="evidence" value="ECO:0007669"/>
    <property type="project" value="InterPro"/>
</dbReference>
<evidence type="ECO:0000313" key="2">
    <source>
        <dbReference type="EMBL" id="HGY55611.1"/>
    </source>
</evidence>
<dbReference type="InterPro" id="IPR029063">
    <property type="entry name" value="SAM-dependent_MTases_sf"/>
</dbReference>
<proteinExistence type="predicted"/>
<dbReference type="EMBL" id="DRQG01000073">
    <property type="protein sequence ID" value="HGY55611.1"/>
    <property type="molecule type" value="Genomic_DNA"/>
</dbReference>
<name>A0A7V4U070_CALAY</name>
<dbReference type="AlphaFoldDB" id="A0A7V4U070"/>
<dbReference type="Pfam" id="PF08241">
    <property type="entry name" value="Methyltransf_11"/>
    <property type="match status" value="1"/>
</dbReference>
<protein>
    <submittedName>
        <fullName evidence="2">Class I SAM-dependent methyltransferase</fullName>
    </submittedName>
</protein>
<dbReference type="CDD" id="cd02440">
    <property type="entry name" value="AdoMet_MTases"/>
    <property type="match status" value="1"/>
</dbReference>
<comment type="caution">
    <text evidence="2">The sequence shown here is derived from an EMBL/GenBank/DDBJ whole genome shotgun (WGS) entry which is preliminary data.</text>
</comment>
<dbReference type="GO" id="GO:0032259">
    <property type="term" value="P:methylation"/>
    <property type="evidence" value="ECO:0007669"/>
    <property type="project" value="UniProtKB-KW"/>
</dbReference>
<gene>
    <name evidence="2" type="ORF">ENK44_07925</name>
</gene>
<evidence type="ECO:0000259" key="1">
    <source>
        <dbReference type="Pfam" id="PF08241"/>
    </source>
</evidence>
<keyword evidence="2" id="KW-0808">Transferase</keyword>
<dbReference type="Gene3D" id="3.40.50.150">
    <property type="entry name" value="Vaccinia Virus protein VP39"/>
    <property type="match status" value="1"/>
</dbReference>
<dbReference type="PANTHER" id="PTHR42912">
    <property type="entry name" value="METHYLTRANSFERASE"/>
    <property type="match status" value="1"/>
</dbReference>
<dbReference type="InterPro" id="IPR013216">
    <property type="entry name" value="Methyltransf_11"/>
</dbReference>
<feature type="domain" description="Methyltransferase type 11" evidence="1">
    <location>
        <begin position="42"/>
        <end position="135"/>
    </location>
</feature>